<dbReference type="AlphaFoldDB" id="A0A1I6UUH6"/>
<keyword evidence="2" id="KW-1185">Reference proteome</keyword>
<proteinExistence type="predicted"/>
<organism evidence="1 2">
    <name type="scientific">Sphingobacterium wenxiniae</name>
    <dbReference type="NCBI Taxonomy" id="683125"/>
    <lineage>
        <taxon>Bacteria</taxon>
        <taxon>Pseudomonadati</taxon>
        <taxon>Bacteroidota</taxon>
        <taxon>Sphingobacteriia</taxon>
        <taxon>Sphingobacteriales</taxon>
        <taxon>Sphingobacteriaceae</taxon>
        <taxon>Sphingobacterium</taxon>
    </lineage>
</organism>
<sequence length="38" mass="4490">MLKHEHIDLSVEEAMKVLAFLKKIARITVSKYLEINDY</sequence>
<reference evidence="1 2" key="1">
    <citation type="submission" date="2016-10" db="EMBL/GenBank/DDBJ databases">
        <authorList>
            <person name="de Groot N.N."/>
        </authorList>
    </citation>
    <scope>NUCLEOTIDE SEQUENCE [LARGE SCALE GENOMIC DNA]</scope>
    <source>
        <strain evidence="1 2">DSM 22789</strain>
    </source>
</reference>
<accession>A0A1I6UUH6</accession>
<name>A0A1I6UUH6_9SPHI</name>
<evidence type="ECO:0000313" key="1">
    <source>
        <dbReference type="EMBL" id="SFT05142.1"/>
    </source>
</evidence>
<gene>
    <name evidence="1" type="ORF">SAMN05660206_11047</name>
</gene>
<protein>
    <submittedName>
        <fullName evidence="1">Uncharacterized protein</fullName>
    </submittedName>
</protein>
<dbReference type="EMBL" id="FOZZ01000010">
    <property type="protein sequence ID" value="SFT05142.1"/>
    <property type="molecule type" value="Genomic_DNA"/>
</dbReference>
<dbReference type="Proteomes" id="UP000198785">
    <property type="component" value="Unassembled WGS sequence"/>
</dbReference>
<evidence type="ECO:0000313" key="2">
    <source>
        <dbReference type="Proteomes" id="UP000198785"/>
    </source>
</evidence>